<name>A0AAW1Q1I4_9CHLO</name>
<evidence type="ECO:0000313" key="3">
    <source>
        <dbReference type="Proteomes" id="UP001489004"/>
    </source>
</evidence>
<comment type="caution">
    <text evidence="2">The sequence shown here is derived from an EMBL/GenBank/DDBJ whole genome shotgun (WGS) entry which is preliminary data.</text>
</comment>
<evidence type="ECO:0000313" key="2">
    <source>
        <dbReference type="EMBL" id="KAK9814627.1"/>
    </source>
</evidence>
<reference evidence="2 3" key="1">
    <citation type="journal article" date="2024" name="Nat. Commun.">
        <title>Phylogenomics reveals the evolutionary origins of lichenization in chlorophyte algae.</title>
        <authorList>
            <person name="Puginier C."/>
            <person name="Libourel C."/>
            <person name="Otte J."/>
            <person name="Skaloud P."/>
            <person name="Haon M."/>
            <person name="Grisel S."/>
            <person name="Petersen M."/>
            <person name="Berrin J.G."/>
            <person name="Delaux P.M."/>
            <person name="Dal Grande F."/>
            <person name="Keller J."/>
        </authorList>
    </citation>
    <scope>NUCLEOTIDE SEQUENCE [LARGE SCALE GENOMIC DNA]</scope>
    <source>
        <strain evidence="2 3">SAG 2043</strain>
    </source>
</reference>
<dbReference type="Proteomes" id="UP001489004">
    <property type="component" value="Unassembled WGS sequence"/>
</dbReference>
<dbReference type="EMBL" id="JALJOR010000007">
    <property type="protein sequence ID" value="KAK9814627.1"/>
    <property type="molecule type" value="Genomic_DNA"/>
</dbReference>
<sequence>MTEANFEDTLAKHQARDAEAQEALTAAVASPDDEELTRDKLPDIPKKAKHALFMHLNETVVHFQDIAHSNCHFLEEHKHDLTGDGKSPRAWEDAVTTLLAKTTDDIQVRIESEYRKAWKVIKNISDAAGRHAATHLFQNGWDVAVRPVYYANIRALREIDAAALLSYLALARLFDVEYKESAFSAVN</sequence>
<evidence type="ECO:0000256" key="1">
    <source>
        <dbReference type="SAM" id="MobiDB-lite"/>
    </source>
</evidence>
<feature type="compositionally biased region" description="Basic and acidic residues" evidence="1">
    <location>
        <begin position="9"/>
        <end position="19"/>
    </location>
</feature>
<protein>
    <submittedName>
        <fullName evidence="2">Uncharacterized protein</fullName>
    </submittedName>
</protein>
<gene>
    <name evidence="2" type="ORF">WJX72_008934</name>
</gene>
<keyword evidence="3" id="KW-1185">Reference proteome</keyword>
<accession>A0AAW1Q1I4</accession>
<dbReference type="AlphaFoldDB" id="A0AAW1Q1I4"/>
<organism evidence="2 3">
    <name type="scientific">[Myrmecia] bisecta</name>
    <dbReference type="NCBI Taxonomy" id="41462"/>
    <lineage>
        <taxon>Eukaryota</taxon>
        <taxon>Viridiplantae</taxon>
        <taxon>Chlorophyta</taxon>
        <taxon>core chlorophytes</taxon>
        <taxon>Trebouxiophyceae</taxon>
        <taxon>Trebouxiales</taxon>
        <taxon>Trebouxiaceae</taxon>
        <taxon>Myrmecia</taxon>
    </lineage>
</organism>
<proteinExistence type="predicted"/>
<feature type="region of interest" description="Disordered" evidence="1">
    <location>
        <begin position="1"/>
        <end position="37"/>
    </location>
</feature>